<feature type="domain" description="Peptidase M15C" evidence="3">
    <location>
        <begin position="70"/>
        <end position="136"/>
    </location>
</feature>
<evidence type="ECO:0000313" key="4">
    <source>
        <dbReference type="EMBL" id="WIX76025.1"/>
    </source>
</evidence>
<evidence type="ECO:0000259" key="3">
    <source>
        <dbReference type="Pfam" id="PF13539"/>
    </source>
</evidence>
<organism evidence="4 5">
    <name type="scientific">Amycolatopsis carbonis</name>
    <dbReference type="NCBI Taxonomy" id="715471"/>
    <lineage>
        <taxon>Bacteria</taxon>
        <taxon>Bacillati</taxon>
        <taxon>Actinomycetota</taxon>
        <taxon>Actinomycetes</taxon>
        <taxon>Pseudonocardiales</taxon>
        <taxon>Pseudonocardiaceae</taxon>
        <taxon>Amycolatopsis</taxon>
    </lineage>
</organism>
<sequence length="296" mass="30875">MATSQNGWPATEDRGEIGICALSVNNAQFPGGVKDGDVRTVLEYVANQFHARVEPLDADACWGYYYRPIRGSQTVSNHASGTALDFNAPHHPQGKQGTFTPAQVAEIRKILDEVGGVVTWGGEWDLPTTDEMHFEISGDDKAVAEAAARLKSGGSESRPTVQNGDKGDQVKAVQRAVGVTEDGVFGGETLAAVKKFQQRHGLAADGVVGPATWAALDGAGGPAGVARATLDAGSSGADVTYLQNLLNKLYPAYSKLAVDGQYGPATAAVVREFQKRAGLAVDGVVGPQTWAKLAGG</sequence>
<feature type="domain" description="Peptidoglycan binding-like" evidence="2">
    <location>
        <begin position="180"/>
        <end position="216"/>
    </location>
</feature>
<accession>A0A9Y2I900</accession>
<dbReference type="PANTHER" id="PTHR41533:SF2">
    <property type="entry name" value="BLR7131 PROTEIN"/>
    <property type="match status" value="1"/>
</dbReference>
<dbReference type="InterPro" id="IPR036366">
    <property type="entry name" value="PGBDSf"/>
</dbReference>
<evidence type="ECO:0000259" key="2">
    <source>
        <dbReference type="Pfam" id="PF01471"/>
    </source>
</evidence>
<name>A0A9Y2I900_9PSEU</name>
<feature type="domain" description="Peptidoglycan binding-like" evidence="2">
    <location>
        <begin position="235"/>
        <end position="293"/>
    </location>
</feature>
<evidence type="ECO:0000256" key="1">
    <source>
        <dbReference type="SAM" id="MobiDB-lite"/>
    </source>
</evidence>
<dbReference type="GO" id="GO:0008233">
    <property type="term" value="F:peptidase activity"/>
    <property type="evidence" value="ECO:0007669"/>
    <property type="project" value="InterPro"/>
</dbReference>
<dbReference type="Gene3D" id="3.30.1380.10">
    <property type="match status" value="1"/>
</dbReference>
<dbReference type="RefSeq" id="WP_285966786.1">
    <property type="nucleotide sequence ID" value="NZ_CP127294.1"/>
</dbReference>
<dbReference type="SUPFAM" id="SSF55166">
    <property type="entry name" value="Hedgehog/DD-peptidase"/>
    <property type="match status" value="1"/>
</dbReference>
<dbReference type="InterPro" id="IPR036365">
    <property type="entry name" value="PGBD-like_sf"/>
</dbReference>
<dbReference type="PANTHER" id="PTHR41533">
    <property type="entry name" value="L,D-TRANSPEPTIDASE HI_1667-RELATED"/>
    <property type="match status" value="1"/>
</dbReference>
<gene>
    <name evidence="4" type="ORF">QRX50_31700</name>
</gene>
<dbReference type="Pfam" id="PF13539">
    <property type="entry name" value="Peptidase_M15_4"/>
    <property type="match status" value="1"/>
</dbReference>
<dbReference type="KEGG" id="acab:QRX50_31700"/>
<keyword evidence="5" id="KW-1185">Reference proteome</keyword>
<proteinExistence type="predicted"/>
<dbReference type="EMBL" id="CP127294">
    <property type="protein sequence ID" value="WIX76025.1"/>
    <property type="molecule type" value="Genomic_DNA"/>
</dbReference>
<dbReference type="InterPro" id="IPR039561">
    <property type="entry name" value="Peptidase_M15C"/>
</dbReference>
<reference evidence="4 5" key="1">
    <citation type="submission" date="2023-06" db="EMBL/GenBank/DDBJ databases">
        <authorList>
            <person name="Oyuntsetseg B."/>
            <person name="Kim S.B."/>
        </authorList>
    </citation>
    <scope>NUCLEOTIDE SEQUENCE [LARGE SCALE GENOMIC DNA]</scope>
    <source>
        <strain evidence="4 5">2-15</strain>
    </source>
</reference>
<feature type="region of interest" description="Disordered" evidence="1">
    <location>
        <begin position="150"/>
        <end position="169"/>
    </location>
</feature>
<protein>
    <submittedName>
        <fullName evidence="4">Peptidoglycan-binding protein</fullName>
    </submittedName>
</protein>
<dbReference type="InterPro" id="IPR002477">
    <property type="entry name" value="Peptidoglycan-bd-like"/>
</dbReference>
<dbReference type="AlphaFoldDB" id="A0A9Y2I900"/>
<dbReference type="InterPro" id="IPR052905">
    <property type="entry name" value="LD-transpeptidase_YkuD-like"/>
</dbReference>
<dbReference type="Gene3D" id="1.10.101.10">
    <property type="entry name" value="PGBD-like superfamily/PGBD"/>
    <property type="match status" value="2"/>
</dbReference>
<dbReference type="InterPro" id="IPR009045">
    <property type="entry name" value="Zn_M74/Hedgehog-like"/>
</dbReference>
<feature type="compositionally biased region" description="Polar residues" evidence="1">
    <location>
        <begin position="154"/>
        <end position="163"/>
    </location>
</feature>
<dbReference type="Pfam" id="PF01471">
    <property type="entry name" value="PG_binding_1"/>
    <property type="match status" value="2"/>
</dbReference>
<dbReference type="Proteomes" id="UP001236014">
    <property type="component" value="Chromosome"/>
</dbReference>
<evidence type="ECO:0000313" key="5">
    <source>
        <dbReference type="Proteomes" id="UP001236014"/>
    </source>
</evidence>
<dbReference type="SUPFAM" id="SSF47090">
    <property type="entry name" value="PGBD-like"/>
    <property type="match status" value="2"/>
</dbReference>